<dbReference type="SUPFAM" id="SSF53474">
    <property type="entry name" value="alpha/beta-Hydrolases"/>
    <property type="match status" value="1"/>
</dbReference>
<accession>A0A7D6VB99</accession>
<organism evidence="2 3">
    <name type="scientific">Nocardia huaxiensis</name>
    <dbReference type="NCBI Taxonomy" id="2755382"/>
    <lineage>
        <taxon>Bacteria</taxon>
        <taxon>Bacillati</taxon>
        <taxon>Actinomycetota</taxon>
        <taxon>Actinomycetes</taxon>
        <taxon>Mycobacteriales</taxon>
        <taxon>Nocardiaceae</taxon>
        <taxon>Nocardia</taxon>
    </lineage>
</organism>
<proteinExistence type="predicted"/>
<dbReference type="EMBL" id="CP059399">
    <property type="protein sequence ID" value="QLY30991.1"/>
    <property type="molecule type" value="Genomic_DNA"/>
</dbReference>
<dbReference type="Gene3D" id="3.40.50.1820">
    <property type="entry name" value="alpha/beta hydrolase"/>
    <property type="match status" value="1"/>
</dbReference>
<reference evidence="2 3" key="1">
    <citation type="submission" date="2020-07" db="EMBL/GenBank/DDBJ databases">
        <authorList>
            <person name="Zhuang K."/>
            <person name="Ran Y."/>
        </authorList>
    </citation>
    <scope>NUCLEOTIDE SEQUENCE [LARGE SCALE GENOMIC DNA]</scope>
    <source>
        <strain evidence="2 3">WCH-YHL-001</strain>
    </source>
</reference>
<gene>
    <name evidence="2" type="ORF">H0264_00865</name>
</gene>
<evidence type="ECO:0000259" key="1">
    <source>
        <dbReference type="Pfam" id="PF12697"/>
    </source>
</evidence>
<protein>
    <submittedName>
        <fullName evidence="2">Alpha/beta hydrolase</fullName>
    </submittedName>
</protein>
<dbReference type="InterPro" id="IPR029058">
    <property type="entry name" value="AB_hydrolase_fold"/>
</dbReference>
<dbReference type="AlphaFoldDB" id="A0A7D6VB99"/>
<name>A0A7D6VB99_9NOCA</name>
<feature type="domain" description="AB hydrolase-1" evidence="1">
    <location>
        <begin position="40"/>
        <end position="297"/>
    </location>
</feature>
<keyword evidence="3" id="KW-1185">Reference proteome</keyword>
<dbReference type="RefSeq" id="WP_181582189.1">
    <property type="nucleotide sequence ID" value="NZ_CP059399.1"/>
</dbReference>
<dbReference type="PANTHER" id="PTHR43433:SF1">
    <property type="entry name" value="BLL5160 PROTEIN"/>
    <property type="match status" value="1"/>
</dbReference>
<keyword evidence="2" id="KW-0378">Hydrolase</keyword>
<dbReference type="InterPro" id="IPR050471">
    <property type="entry name" value="AB_hydrolase"/>
</dbReference>
<dbReference type="InterPro" id="IPR000073">
    <property type="entry name" value="AB_hydrolase_1"/>
</dbReference>
<dbReference type="PANTHER" id="PTHR43433">
    <property type="entry name" value="HYDROLASE, ALPHA/BETA FOLD FAMILY PROTEIN"/>
    <property type="match status" value="1"/>
</dbReference>
<dbReference type="KEGG" id="nhu:H0264_00865"/>
<dbReference type="GO" id="GO:0016787">
    <property type="term" value="F:hydrolase activity"/>
    <property type="evidence" value="ECO:0007669"/>
    <property type="project" value="UniProtKB-KW"/>
</dbReference>
<evidence type="ECO:0000313" key="3">
    <source>
        <dbReference type="Proteomes" id="UP000515512"/>
    </source>
</evidence>
<sequence>MSTPLRRPNDHDEPHRTVLADDGVPIAVREFGSADAPLTVVFAHGHCLRTESWELLRGHLVGYWGDDLHLVFYDHRGHGDSGAGDPATYTIDHLAQDLDAVLRAVAPTGPVVLIGHSMGAMTILAYARLFPETIGCRIIGVGLLAGAASSVTRVGLGRFLSAPAVTSLQLAVRRAPRAMAASKRLSHRIFEPLMREVEQGTRKVSPRLAAVATTLLNDTSLLTMAMFLDSLIRFDEMATLHRLGAIPALVLHGSGDIVIPFAHSVVLASQLDDAELVRLDGAGHSVIAERAEEVAAAVVTLVDRALARLHGRDPDCGPEYAIAG</sequence>
<evidence type="ECO:0000313" key="2">
    <source>
        <dbReference type="EMBL" id="QLY30991.1"/>
    </source>
</evidence>
<dbReference type="Proteomes" id="UP000515512">
    <property type="component" value="Chromosome"/>
</dbReference>
<dbReference type="Pfam" id="PF12697">
    <property type="entry name" value="Abhydrolase_6"/>
    <property type="match status" value="1"/>
</dbReference>